<gene>
    <name evidence="2" type="ORF">HQ865_04510</name>
</gene>
<feature type="chain" id="PRO_5028938669" evidence="1">
    <location>
        <begin position="23"/>
        <end position="82"/>
    </location>
</feature>
<organism evidence="2 3">
    <name type="scientific">Mucilaginibacter mali</name>
    <dbReference type="NCBI Taxonomy" id="2740462"/>
    <lineage>
        <taxon>Bacteria</taxon>
        <taxon>Pseudomonadati</taxon>
        <taxon>Bacteroidota</taxon>
        <taxon>Sphingobacteriia</taxon>
        <taxon>Sphingobacteriales</taxon>
        <taxon>Sphingobacteriaceae</taxon>
        <taxon>Mucilaginibacter</taxon>
    </lineage>
</organism>
<name>A0A7D4PSJ9_9SPHI</name>
<keyword evidence="1" id="KW-0732">Signal</keyword>
<evidence type="ECO:0000313" key="3">
    <source>
        <dbReference type="Proteomes" id="UP000505355"/>
    </source>
</evidence>
<dbReference type="EMBL" id="CP054139">
    <property type="protein sequence ID" value="QKJ29043.1"/>
    <property type="molecule type" value="Genomic_DNA"/>
</dbReference>
<dbReference type="AlphaFoldDB" id="A0A7D4PSJ9"/>
<sequence length="82" mass="9722">MKSLKIMFIALVAVFTFSAANAQVRVHATIGTPPPHHRVVVVHRPPYHPRTVVVRRPAYHHRVVVVHRPVHHYYRRPYYRHH</sequence>
<keyword evidence="3" id="KW-1185">Reference proteome</keyword>
<evidence type="ECO:0000313" key="2">
    <source>
        <dbReference type="EMBL" id="QKJ29043.1"/>
    </source>
</evidence>
<dbReference type="KEGG" id="mmab:HQ865_04510"/>
<proteinExistence type="predicted"/>
<feature type="signal peptide" evidence="1">
    <location>
        <begin position="1"/>
        <end position="22"/>
    </location>
</feature>
<dbReference type="Proteomes" id="UP000505355">
    <property type="component" value="Chromosome"/>
</dbReference>
<evidence type="ECO:0000256" key="1">
    <source>
        <dbReference type="SAM" id="SignalP"/>
    </source>
</evidence>
<protein>
    <submittedName>
        <fullName evidence="2">Uncharacterized protein</fullName>
    </submittedName>
</protein>
<dbReference type="RefSeq" id="WP_173413741.1">
    <property type="nucleotide sequence ID" value="NZ_CP054139.1"/>
</dbReference>
<accession>A0A7D4PSJ9</accession>
<reference evidence="2 3" key="1">
    <citation type="submission" date="2020-05" db="EMBL/GenBank/DDBJ databases">
        <title>Mucilaginibacter mali sp. nov.</title>
        <authorList>
            <person name="Kim H.S."/>
            <person name="Lee K.C."/>
            <person name="Suh M.K."/>
            <person name="Kim J.-S."/>
            <person name="Han K.-I."/>
            <person name="Eom M.K."/>
            <person name="Shin Y.K."/>
            <person name="Lee J.-S."/>
        </authorList>
    </citation>
    <scope>NUCLEOTIDE SEQUENCE [LARGE SCALE GENOMIC DNA]</scope>
    <source>
        <strain evidence="2 3">G2-14</strain>
    </source>
</reference>